<evidence type="ECO:0000313" key="2">
    <source>
        <dbReference type="Proteomes" id="UP000003959"/>
    </source>
</evidence>
<dbReference type="HOGENOM" id="CLU_3202158_0_0_3"/>
<reference evidence="2" key="1">
    <citation type="journal article" date="2011" name="Proc. Natl. Acad. Sci. U.S.A.">
        <title>Genomic insights into the physiology and ecology of the marine filamentous cyanobacterium Lyngbya majuscula.</title>
        <authorList>
            <person name="Jones A.C."/>
            <person name="Monroe E.A."/>
            <person name="Podell S."/>
            <person name="Hess W.R."/>
            <person name="Klages S."/>
            <person name="Esquenazi E."/>
            <person name="Niessen S."/>
            <person name="Hoover H."/>
            <person name="Rothmann M."/>
            <person name="Lasken R.S."/>
            <person name="Yates J.R.III."/>
            <person name="Reinhardt R."/>
            <person name="Kube M."/>
            <person name="Burkart M.D."/>
            <person name="Allen E.E."/>
            <person name="Dorrestein P.C."/>
            <person name="Gerwick W.H."/>
            <person name="Gerwick L."/>
        </authorList>
    </citation>
    <scope>NUCLEOTIDE SEQUENCE [LARGE SCALE GENOMIC DNA]</scope>
    <source>
        <strain evidence="2">3L</strain>
    </source>
</reference>
<sequence length="45" mass="5194">MKYWVNLMICQWGIGEIGGIGVEEFYFNPYIGHFVNFYDLTSALG</sequence>
<dbReference type="EMBL" id="GL890970">
    <property type="protein sequence ID" value="EGJ29161.1"/>
    <property type="molecule type" value="Genomic_DNA"/>
</dbReference>
<protein>
    <submittedName>
        <fullName evidence="1">Uncharacterized protein</fullName>
    </submittedName>
</protein>
<gene>
    <name evidence="1" type="ORF">LYNGBM3L_66620</name>
</gene>
<proteinExistence type="predicted"/>
<dbReference type="Proteomes" id="UP000003959">
    <property type="component" value="Unassembled WGS sequence"/>
</dbReference>
<keyword evidence="2" id="KW-1185">Reference proteome</keyword>
<evidence type="ECO:0000313" key="1">
    <source>
        <dbReference type="EMBL" id="EGJ29161.1"/>
    </source>
</evidence>
<organism evidence="1 2">
    <name type="scientific">Moorena producens 3L</name>
    <dbReference type="NCBI Taxonomy" id="489825"/>
    <lineage>
        <taxon>Bacteria</taxon>
        <taxon>Bacillati</taxon>
        <taxon>Cyanobacteriota</taxon>
        <taxon>Cyanophyceae</taxon>
        <taxon>Coleofasciculales</taxon>
        <taxon>Coleofasciculaceae</taxon>
        <taxon>Moorena</taxon>
    </lineage>
</organism>
<name>F4Y1L9_9CYAN</name>
<accession>F4Y1L9</accession>
<dbReference type="AlphaFoldDB" id="F4Y1L9"/>